<dbReference type="Proteomes" id="UP001501461">
    <property type="component" value="Unassembled WGS sequence"/>
</dbReference>
<gene>
    <name evidence="1" type="ORF">GCM10009720_14650</name>
</gene>
<name>A0ABN2UFG5_9MICC</name>
<evidence type="ECO:0008006" key="3">
    <source>
        <dbReference type="Google" id="ProtNLM"/>
    </source>
</evidence>
<keyword evidence="2" id="KW-1185">Reference proteome</keyword>
<reference evidence="1 2" key="1">
    <citation type="journal article" date="2019" name="Int. J. Syst. Evol. Microbiol.">
        <title>The Global Catalogue of Microorganisms (GCM) 10K type strain sequencing project: providing services to taxonomists for standard genome sequencing and annotation.</title>
        <authorList>
            <consortium name="The Broad Institute Genomics Platform"/>
            <consortium name="The Broad Institute Genome Sequencing Center for Infectious Disease"/>
            <person name="Wu L."/>
            <person name="Ma J."/>
        </authorList>
    </citation>
    <scope>NUCLEOTIDE SEQUENCE [LARGE SCALE GENOMIC DNA]</scope>
    <source>
        <strain evidence="1 2">JCM 13595</strain>
    </source>
</reference>
<proteinExistence type="predicted"/>
<evidence type="ECO:0000313" key="2">
    <source>
        <dbReference type="Proteomes" id="UP001501461"/>
    </source>
</evidence>
<protein>
    <recommendedName>
        <fullName evidence="3">50S ribosomal protein L44e</fullName>
    </recommendedName>
</protein>
<accession>A0ABN2UFG5</accession>
<organism evidence="1 2">
    <name type="scientific">Yaniella flava</name>
    <dbReference type="NCBI Taxonomy" id="287930"/>
    <lineage>
        <taxon>Bacteria</taxon>
        <taxon>Bacillati</taxon>
        <taxon>Actinomycetota</taxon>
        <taxon>Actinomycetes</taxon>
        <taxon>Micrococcales</taxon>
        <taxon>Micrococcaceae</taxon>
        <taxon>Yaniella</taxon>
    </lineage>
</organism>
<dbReference type="EMBL" id="BAAAMN010000022">
    <property type="protein sequence ID" value="GAA2035070.1"/>
    <property type="molecule type" value="Genomic_DNA"/>
</dbReference>
<evidence type="ECO:0000313" key="1">
    <source>
        <dbReference type="EMBL" id="GAA2035070.1"/>
    </source>
</evidence>
<comment type="caution">
    <text evidence="1">The sequence shown here is derived from an EMBL/GenBank/DDBJ whole genome shotgun (WGS) entry which is preliminary data.</text>
</comment>
<sequence length="82" mass="9012">MKCVKCRSQNVNIELMQSGGRTRKHGTGFGGKMNNTARGASAIATVGMSNLFWKKSKGTESMKYKAQKIALCQKCGHSWTVR</sequence>